<dbReference type="Proteomes" id="UP000241394">
    <property type="component" value="Chromosome LG3"/>
</dbReference>
<reference evidence="1 2" key="1">
    <citation type="submission" date="2017-07" db="EMBL/GenBank/DDBJ databases">
        <title>An improved, manually edited Actinidia chinensis var. chinensis (kiwifruit) genome highlights the challenges associated with draft genomes and gene prediction in plants.</title>
        <authorList>
            <person name="Pilkington S."/>
            <person name="Crowhurst R."/>
            <person name="Hilario E."/>
            <person name="Nardozza S."/>
            <person name="Fraser L."/>
            <person name="Peng Y."/>
            <person name="Gunaseelan K."/>
            <person name="Simpson R."/>
            <person name="Tahir J."/>
            <person name="Deroles S."/>
            <person name="Templeton K."/>
            <person name="Luo Z."/>
            <person name="Davy M."/>
            <person name="Cheng C."/>
            <person name="Mcneilage M."/>
            <person name="Scaglione D."/>
            <person name="Liu Y."/>
            <person name="Zhang Q."/>
            <person name="Datson P."/>
            <person name="De Silva N."/>
            <person name="Gardiner S."/>
            <person name="Bassett H."/>
            <person name="Chagne D."/>
            <person name="Mccallum J."/>
            <person name="Dzierzon H."/>
            <person name="Deng C."/>
            <person name="Wang Y.-Y."/>
            <person name="Barron N."/>
            <person name="Manako K."/>
            <person name="Bowen J."/>
            <person name="Foster T."/>
            <person name="Erridge Z."/>
            <person name="Tiffin H."/>
            <person name="Waite C."/>
            <person name="Davies K."/>
            <person name="Grierson E."/>
            <person name="Laing W."/>
            <person name="Kirk R."/>
            <person name="Chen X."/>
            <person name="Wood M."/>
            <person name="Montefiori M."/>
            <person name="Brummell D."/>
            <person name="Schwinn K."/>
            <person name="Catanach A."/>
            <person name="Fullerton C."/>
            <person name="Li D."/>
            <person name="Meiyalaghan S."/>
            <person name="Nieuwenhuizen N."/>
            <person name="Read N."/>
            <person name="Prakash R."/>
            <person name="Hunter D."/>
            <person name="Zhang H."/>
            <person name="Mckenzie M."/>
            <person name="Knabel M."/>
            <person name="Harris A."/>
            <person name="Allan A."/>
            <person name="Chen A."/>
            <person name="Janssen B."/>
            <person name="Plunkett B."/>
            <person name="Dwamena C."/>
            <person name="Voogd C."/>
            <person name="Leif D."/>
            <person name="Lafferty D."/>
            <person name="Souleyre E."/>
            <person name="Varkonyi-Gasic E."/>
            <person name="Gambi F."/>
            <person name="Hanley J."/>
            <person name="Yao J.-L."/>
            <person name="Cheung J."/>
            <person name="David K."/>
            <person name="Warren B."/>
            <person name="Marsh K."/>
            <person name="Snowden K."/>
            <person name="Lin-Wang K."/>
            <person name="Brian L."/>
            <person name="Martinez-Sanchez M."/>
            <person name="Wang M."/>
            <person name="Ileperuma N."/>
            <person name="Macnee N."/>
            <person name="Campin R."/>
            <person name="Mcatee P."/>
            <person name="Drummond R."/>
            <person name="Espley R."/>
            <person name="Ireland H."/>
            <person name="Wu R."/>
            <person name="Atkinson R."/>
            <person name="Karunairetnam S."/>
            <person name="Bulley S."/>
            <person name="Chunkath S."/>
            <person name="Hanley Z."/>
            <person name="Storey R."/>
            <person name="Thrimawithana A."/>
            <person name="Thomson S."/>
            <person name="David C."/>
            <person name="Testolin R."/>
        </authorList>
    </citation>
    <scope>NUCLEOTIDE SEQUENCE [LARGE SCALE GENOMIC DNA]</scope>
    <source>
        <strain evidence="2">cv. Red5</strain>
        <tissue evidence="1">Young leaf</tissue>
    </source>
</reference>
<evidence type="ECO:0000313" key="2">
    <source>
        <dbReference type="Proteomes" id="UP000241394"/>
    </source>
</evidence>
<evidence type="ECO:0000313" key="1">
    <source>
        <dbReference type="EMBL" id="PSS33209.1"/>
    </source>
</evidence>
<dbReference type="EMBL" id="NKQK01000003">
    <property type="protein sequence ID" value="PSS33209.1"/>
    <property type="molecule type" value="Genomic_DNA"/>
</dbReference>
<dbReference type="OrthoDB" id="1978774at2759"/>
<reference evidence="2" key="2">
    <citation type="journal article" date="2018" name="BMC Genomics">
        <title>A manually annotated Actinidia chinensis var. chinensis (kiwifruit) genome highlights the challenges associated with draft genomes and gene prediction in plants.</title>
        <authorList>
            <person name="Pilkington S.M."/>
            <person name="Crowhurst R."/>
            <person name="Hilario E."/>
            <person name="Nardozza S."/>
            <person name="Fraser L."/>
            <person name="Peng Y."/>
            <person name="Gunaseelan K."/>
            <person name="Simpson R."/>
            <person name="Tahir J."/>
            <person name="Deroles S.C."/>
            <person name="Templeton K."/>
            <person name="Luo Z."/>
            <person name="Davy M."/>
            <person name="Cheng C."/>
            <person name="McNeilage M."/>
            <person name="Scaglione D."/>
            <person name="Liu Y."/>
            <person name="Zhang Q."/>
            <person name="Datson P."/>
            <person name="De Silva N."/>
            <person name="Gardiner S.E."/>
            <person name="Bassett H."/>
            <person name="Chagne D."/>
            <person name="McCallum J."/>
            <person name="Dzierzon H."/>
            <person name="Deng C."/>
            <person name="Wang Y.Y."/>
            <person name="Barron L."/>
            <person name="Manako K."/>
            <person name="Bowen J."/>
            <person name="Foster T.M."/>
            <person name="Erridge Z.A."/>
            <person name="Tiffin H."/>
            <person name="Waite C.N."/>
            <person name="Davies K.M."/>
            <person name="Grierson E.P."/>
            <person name="Laing W.A."/>
            <person name="Kirk R."/>
            <person name="Chen X."/>
            <person name="Wood M."/>
            <person name="Montefiori M."/>
            <person name="Brummell D.A."/>
            <person name="Schwinn K.E."/>
            <person name="Catanach A."/>
            <person name="Fullerton C."/>
            <person name="Li D."/>
            <person name="Meiyalaghan S."/>
            <person name="Nieuwenhuizen N."/>
            <person name="Read N."/>
            <person name="Prakash R."/>
            <person name="Hunter D."/>
            <person name="Zhang H."/>
            <person name="McKenzie M."/>
            <person name="Knabel M."/>
            <person name="Harris A."/>
            <person name="Allan A.C."/>
            <person name="Gleave A."/>
            <person name="Chen A."/>
            <person name="Janssen B.J."/>
            <person name="Plunkett B."/>
            <person name="Ampomah-Dwamena C."/>
            <person name="Voogd C."/>
            <person name="Leif D."/>
            <person name="Lafferty D."/>
            <person name="Souleyre E.J.F."/>
            <person name="Varkonyi-Gasic E."/>
            <person name="Gambi F."/>
            <person name="Hanley J."/>
            <person name="Yao J.L."/>
            <person name="Cheung J."/>
            <person name="David K.M."/>
            <person name="Warren B."/>
            <person name="Marsh K."/>
            <person name="Snowden K.C."/>
            <person name="Lin-Wang K."/>
            <person name="Brian L."/>
            <person name="Martinez-Sanchez M."/>
            <person name="Wang M."/>
            <person name="Ileperuma N."/>
            <person name="Macnee N."/>
            <person name="Campin R."/>
            <person name="McAtee P."/>
            <person name="Drummond R.S.M."/>
            <person name="Espley R.V."/>
            <person name="Ireland H.S."/>
            <person name="Wu R."/>
            <person name="Atkinson R.G."/>
            <person name="Karunairetnam S."/>
            <person name="Bulley S."/>
            <person name="Chunkath S."/>
            <person name="Hanley Z."/>
            <person name="Storey R."/>
            <person name="Thrimawithana A.H."/>
            <person name="Thomson S."/>
            <person name="David C."/>
            <person name="Testolin R."/>
            <person name="Huang H."/>
            <person name="Hellens R.P."/>
            <person name="Schaffer R.J."/>
        </authorList>
    </citation>
    <scope>NUCLEOTIDE SEQUENCE [LARGE SCALE GENOMIC DNA]</scope>
    <source>
        <strain evidence="2">cv. Red5</strain>
    </source>
</reference>
<sequence>MLPRWSRAATYLARVSPQQNFESGRDFCAYLCRSSSKVTAAVTEAPIAEDSAEKGYASTLEV</sequence>
<accession>A0A2R6RTA5</accession>
<protein>
    <submittedName>
        <fullName evidence="1">Gamma-aminobutyric acid receptor subunit beta-3 like</fullName>
    </submittedName>
</protein>
<gene>
    <name evidence="1" type="ORF">CEY00_Acc03595</name>
</gene>
<dbReference type="Gramene" id="PSS33209">
    <property type="protein sequence ID" value="PSS33209"/>
    <property type="gene ID" value="CEY00_Acc03595"/>
</dbReference>
<proteinExistence type="predicted"/>
<organism evidence="1 2">
    <name type="scientific">Actinidia chinensis var. chinensis</name>
    <name type="common">Chinese soft-hair kiwi</name>
    <dbReference type="NCBI Taxonomy" id="1590841"/>
    <lineage>
        <taxon>Eukaryota</taxon>
        <taxon>Viridiplantae</taxon>
        <taxon>Streptophyta</taxon>
        <taxon>Embryophyta</taxon>
        <taxon>Tracheophyta</taxon>
        <taxon>Spermatophyta</taxon>
        <taxon>Magnoliopsida</taxon>
        <taxon>eudicotyledons</taxon>
        <taxon>Gunneridae</taxon>
        <taxon>Pentapetalae</taxon>
        <taxon>asterids</taxon>
        <taxon>Ericales</taxon>
        <taxon>Actinidiaceae</taxon>
        <taxon>Actinidia</taxon>
    </lineage>
</organism>
<dbReference type="AlphaFoldDB" id="A0A2R6RTA5"/>
<name>A0A2R6RTA5_ACTCC</name>
<dbReference type="InParanoid" id="A0A2R6RTA5"/>
<keyword evidence="1" id="KW-0675">Receptor</keyword>
<comment type="caution">
    <text evidence="1">The sequence shown here is derived from an EMBL/GenBank/DDBJ whole genome shotgun (WGS) entry which is preliminary data.</text>
</comment>
<keyword evidence="2" id="KW-1185">Reference proteome</keyword>